<organism evidence="2 3">
    <name type="scientific">Sphingobacterium allocomposti</name>
    <dbReference type="NCBI Taxonomy" id="415956"/>
    <lineage>
        <taxon>Bacteria</taxon>
        <taxon>Pseudomonadati</taxon>
        <taxon>Bacteroidota</taxon>
        <taxon>Sphingobacteriia</taxon>
        <taxon>Sphingobacteriales</taxon>
        <taxon>Sphingobacteriaceae</taxon>
        <taxon>Sphingobacterium</taxon>
    </lineage>
</organism>
<dbReference type="OrthoDB" id="710410at2"/>
<evidence type="ECO:0000313" key="2">
    <source>
        <dbReference type="EMBL" id="TYP94156.1"/>
    </source>
</evidence>
<keyword evidence="1" id="KW-0812">Transmembrane</keyword>
<evidence type="ECO:0000256" key="1">
    <source>
        <dbReference type="SAM" id="Phobius"/>
    </source>
</evidence>
<comment type="caution">
    <text evidence="2">The sequence shown here is derived from an EMBL/GenBank/DDBJ whole genome shotgun (WGS) entry which is preliminary data.</text>
</comment>
<dbReference type="Proteomes" id="UP000325105">
    <property type="component" value="Unassembled WGS sequence"/>
</dbReference>
<keyword evidence="1" id="KW-1133">Transmembrane helix</keyword>
<name>A0A5S5DG91_9SPHI</name>
<dbReference type="AlphaFoldDB" id="A0A5S5DG91"/>
<proteinExistence type="predicted"/>
<accession>A0A5S5DG91</accession>
<feature type="transmembrane region" description="Helical" evidence="1">
    <location>
        <begin position="7"/>
        <end position="26"/>
    </location>
</feature>
<dbReference type="EMBL" id="VNHX01000013">
    <property type="protein sequence ID" value="TYP94156.1"/>
    <property type="molecule type" value="Genomic_DNA"/>
</dbReference>
<keyword evidence="3" id="KW-1185">Reference proteome</keyword>
<gene>
    <name evidence="2" type="ORF">BC792_11324</name>
</gene>
<keyword evidence="1" id="KW-0472">Membrane</keyword>
<reference evidence="2 3" key="1">
    <citation type="submission" date="2019-07" db="EMBL/GenBank/DDBJ databases">
        <title>Genomic Encyclopedia of Archaeal and Bacterial Type Strains, Phase II (KMG-II): from individual species to whole genera.</title>
        <authorList>
            <person name="Goeker M."/>
        </authorList>
    </citation>
    <scope>NUCLEOTIDE SEQUENCE [LARGE SCALE GENOMIC DNA]</scope>
    <source>
        <strain evidence="2 3">DSM 18850</strain>
    </source>
</reference>
<evidence type="ECO:0000313" key="3">
    <source>
        <dbReference type="Proteomes" id="UP000325105"/>
    </source>
</evidence>
<dbReference type="RefSeq" id="WP_148908977.1">
    <property type="nucleotide sequence ID" value="NZ_VNHX01000013.1"/>
</dbReference>
<protein>
    <submittedName>
        <fullName evidence="2">Uncharacterized protein</fullName>
    </submittedName>
</protein>
<feature type="transmembrane region" description="Helical" evidence="1">
    <location>
        <begin position="32"/>
        <end position="48"/>
    </location>
</feature>
<sequence>MKHKIRFIFPRLVGLTVVAGLLSFVIGIIFKLLVAGTLVAAIGTWVLSRMRRKRMLRTGVNPSAGPSHPMSTHGIPAVEPIVPRYPTQAAIVPIY</sequence>